<dbReference type="OrthoDB" id="6107088at2759"/>
<keyword evidence="2" id="KW-1185">Reference proteome</keyword>
<evidence type="ECO:0000313" key="1">
    <source>
        <dbReference type="EMBL" id="CAD5124845.1"/>
    </source>
</evidence>
<dbReference type="EMBL" id="CAJFCJ010000023">
    <property type="protein sequence ID" value="CAD5124845.1"/>
    <property type="molecule type" value="Genomic_DNA"/>
</dbReference>
<dbReference type="AlphaFoldDB" id="A0A7I8W9N3"/>
<organism evidence="1 2">
    <name type="scientific">Dimorphilus gyrociliatus</name>
    <dbReference type="NCBI Taxonomy" id="2664684"/>
    <lineage>
        <taxon>Eukaryota</taxon>
        <taxon>Metazoa</taxon>
        <taxon>Spiralia</taxon>
        <taxon>Lophotrochozoa</taxon>
        <taxon>Annelida</taxon>
        <taxon>Polychaeta</taxon>
        <taxon>Polychaeta incertae sedis</taxon>
        <taxon>Dinophilidae</taxon>
        <taxon>Dimorphilus</taxon>
    </lineage>
</organism>
<evidence type="ECO:0000313" key="2">
    <source>
        <dbReference type="Proteomes" id="UP000549394"/>
    </source>
</evidence>
<proteinExistence type="predicted"/>
<dbReference type="Proteomes" id="UP000549394">
    <property type="component" value="Unassembled WGS sequence"/>
</dbReference>
<sequence>MIRQMSGAEIAFNLKDEKGDVVPVEIDGIEEEVCERTPTPEKKVSIQQRVLKARNSEQQMSIIAVRLVAVATNYKHKNLNEIIHK</sequence>
<accession>A0A7I8W9N3</accession>
<name>A0A7I8W9N3_9ANNE</name>
<protein>
    <submittedName>
        <fullName evidence="1">Uncharacterized protein</fullName>
    </submittedName>
</protein>
<reference evidence="1 2" key="1">
    <citation type="submission" date="2020-08" db="EMBL/GenBank/DDBJ databases">
        <authorList>
            <person name="Hejnol A."/>
        </authorList>
    </citation>
    <scope>NUCLEOTIDE SEQUENCE [LARGE SCALE GENOMIC DNA]</scope>
</reference>
<comment type="caution">
    <text evidence="1">The sequence shown here is derived from an EMBL/GenBank/DDBJ whole genome shotgun (WGS) entry which is preliminary data.</text>
</comment>
<gene>
    <name evidence="1" type="ORF">DGYR_LOCUS12327</name>
</gene>